<evidence type="ECO:0000313" key="1">
    <source>
        <dbReference type="EMBL" id="MFD1786640.1"/>
    </source>
</evidence>
<organism evidence="1 2">
    <name type="scientific">Sphingomonas floccifaciens</name>
    <dbReference type="NCBI Taxonomy" id="1844115"/>
    <lineage>
        <taxon>Bacteria</taxon>
        <taxon>Pseudomonadati</taxon>
        <taxon>Pseudomonadota</taxon>
        <taxon>Alphaproteobacteria</taxon>
        <taxon>Sphingomonadales</taxon>
        <taxon>Sphingomonadaceae</taxon>
        <taxon>Sphingomonas</taxon>
    </lineage>
</organism>
<protein>
    <submittedName>
        <fullName evidence="1">Vgr related protein</fullName>
    </submittedName>
</protein>
<gene>
    <name evidence="1" type="ORF">ACFSC3_03545</name>
</gene>
<dbReference type="Proteomes" id="UP001597283">
    <property type="component" value="Unassembled WGS sequence"/>
</dbReference>
<reference evidence="2" key="1">
    <citation type="journal article" date="2019" name="Int. J. Syst. Evol. Microbiol.">
        <title>The Global Catalogue of Microorganisms (GCM) 10K type strain sequencing project: providing services to taxonomists for standard genome sequencing and annotation.</title>
        <authorList>
            <consortium name="The Broad Institute Genomics Platform"/>
            <consortium name="The Broad Institute Genome Sequencing Center for Infectious Disease"/>
            <person name="Wu L."/>
            <person name="Ma J."/>
        </authorList>
    </citation>
    <scope>NUCLEOTIDE SEQUENCE [LARGE SCALE GENOMIC DNA]</scope>
    <source>
        <strain evidence="2">Q85</strain>
    </source>
</reference>
<keyword evidence="2" id="KW-1185">Reference proteome</keyword>
<dbReference type="RefSeq" id="WP_380938810.1">
    <property type="nucleotide sequence ID" value="NZ_JBHUFC010000002.1"/>
</dbReference>
<proteinExistence type="predicted"/>
<sequence length="161" mass="18478">MNDTTLFTPKGQGRSLTPGEIKLATSVYRGAIDLSGVEIRRRKWAFFQPKQVAMAPTGHIHFHPDSTNWSEDYSRESLALSGLFIHELCHVWQTQRGLYLPLVRHPFCRYSYAIKPGWTLSRYGIEQQAEIVRHAFLLRQGYVVPGAPSLQQYESILSVFR</sequence>
<dbReference type="EMBL" id="JBHUFC010000002">
    <property type="protein sequence ID" value="MFD1786640.1"/>
    <property type="molecule type" value="Genomic_DNA"/>
</dbReference>
<name>A0ABW4NBG2_9SPHN</name>
<accession>A0ABW4NBG2</accession>
<comment type="caution">
    <text evidence="1">The sequence shown here is derived from an EMBL/GenBank/DDBJ whole genome shotgun (WGS) entry which is preliminary data.</text>
</comment>
<evidence type="ECO:0000313" key="2">
    <source>
        <dbReference type="Proteomes" id="UP001597283"/>
    </source>
</evidence>